<comment type="caution">
    <text evidence="2">The sequence shown here is derived from an EMBL/GenBank/DDBJ whole genome shotgun (WGS) entry which is preliminary data.</text>
</comment>
<dbReference type="EMBL" id="JAHDYR010000064">
    <property type="protein sequence ID" value="KAG9390642.1"/>
    <property type="molecule type" value="Genomic_DNA"/>
</dbReference>
<sequence>MSAKTVLKAVIGTPLAITWPKPLPEQQTALLEALSKLTVDERRAVTVGCNAVLRIIHSHTPGYTVIVDRAAHASIVEPVALSCASTDTPLVPVHSHDKPGLLAAAMGLRTASAIAVKLEETPSLSAAMDGVPHTVQAPWMKSTGYISYRATVEKCVQASGKARKAEKKKGGKKKGKRVA</sequence>
<gene>
    <name evidence="2" type="ORF">J8273_8007</name>
</gene>
<name>A0A8J6B5U8_9EUKA</name>
<feature type="region of interest" description="Disordered" evidence="1">
    <location>
        <begin position="158"/>
        <end position="179"/>
    </location>
</feature>
<feature type="compositionally biased region" description="Basic residues" evidence="1">
    <location>
        <begin position="161"/>
        <end position="179"/>
    </location>
</feature>
<dbReference type="Gene3D" id="3.30.1330.30">
    <property type="match status" value="1"/>
</dbReference>
<evidence type="ECO:0000313" key="3">
    <source>
        <dbReference type="Proteomes" id="UP000717585"/>
    </source>
</evidence>
<evidence type="ECO:0000256" key="1">
    <source>
        <dbReference type="SAM" id="MobiDB-lite"/>
    </source>
</evidence>
<reference evidence="2" key="1">
    <citation type="submission" date="2021-05" db="EMBL/GenBank/DDBJ databases">
        <title>A free-living protist that lacks canonical eukaryotic 1 DNA replication and segregation systems.</title>
        <authorList>
            <person name="Salas-Leiva D.E."/>
            <person name="Tromer E.C."/>
            <person name="Curtis B.A."/>
            <person name="Jerlstrom-Hultqvist J."/>
            <person name="Kolisko M."/>
            <person name="Yi Z."/>
            <person name="Salas-Leiva J.S."/>
            <person name="Gallot-Lavallee L."/>
            <person name="Kops G.J.P.L."/>
            <person name="Archibald J.M."/>
            <person name="Simpson A.G.B."/>
            <person name="Roger A.J."/>
        </authorList>
    </citation>
    <scope>NUCLEOTIDE SEQUENCE</scope>
    <source>
        <strain evidence="2">BICM</strain>
    </source>
</reference>
<protein>
    <submittedName>
        <fullName evidence="2">Uncharacterized protein</fullName>
    </submittedName>
</protein>
<dbReference type="Proteomes" id="UP000717585">
    <property type="component" value="Unassembled WGS sequence"/>
</dbReference>
<accession>A0A8J6B5U8</accession>
<dbReference type="AlphaFoldDB" id="A0A8J6B5U8"/>
<organism evidence="2 3">
    <name type="scientific">Carpediemonas membranifera</name>
    <dbReference type="NCBI Taxonomy" id="201153"/>
    <lineage>
        <taxon>Eukaryota</taxon>
        <taxon>Metamonada</taxon>
        <taxon>Carpediemonas-like organisms</taxon>
        <taxon>Carpediemonas</taxon>
    </lineage>
</organism>
<keyword evidence="3" id="KW-1185">Reference proteome</keyword>
<dbReference type="InterPro" id="IPR029064">
    <property type="entry name" value="Ribosomal_eL30-like_sf"/>
</dbReference>
<evidence type="ECO:0000313" key="2">
    <source>
        <dbReference type="EMBL" id="KAG9390642.1"/>
    </source>
</evidence>
<proteinExistence type="predicted"/>